<protein>
    <submittedName>
        <fullName evidence="1">Uncharacterized protein</fullName>
    </submittedName>
</protein>
<proteinExistence type="predicted"/>
<name>D6ST91_9BACT</name>
<dbReference type="AlphaFoldDB" id="D6ST91"/>
<dbReference type="EMBL" id="ACJN02000003">
    <property type="protein sequence ID" value="EFI33907.1"/>
    <property type="molecule type" value="Genomic_DNA"/>
</dbReference>
<gene>
    <name evidence="1" type="ORF">Dthio_PD1246</name>
</gene>
<dbReference type="Proteomes" id="UP000005496">
    <property type="component" value="Unassembled WGS sequence"/>
</dbReference>
<sequence>MRVAMQGSTQAGIRKKSRVKKNLLLYNFSNNIQIIMIKRKILWQIKRT</sequence>
<evidence type="ECO:0000313" key="1">
    <source>
        <dbReference type="EMBL" id="EFI33907.1"/>
    </source>
</evidence>
<reference evidence="1" key="1">
    <citation type="submission" date="2010-05" db="EMBL/GenBank/DDBJ databases">
        <title>The draft genome of Desulfonatronospira thiodismutans ASO3-1.</title>
        <authorList>
            <consortium name="US DOE Joint Genome Institute (JGI-PGF)"/>
            <person name="Lucas S."/>
            <person name="Copeland A."/>
            <person name="Lapidus A."/>
            <person name="Cheng J.-F."/>
            <person name="Bruce D."/>
            <person name="Goodwin L."/>
            <person name="Pitluck S."/>
            <person name="Chertkov O."/>
            <person name="Brettin T."/>
            <person name="Detter J.C."/>
            <person name="Han C."/>
            <person name="Land M.L."/>
            <person name="Hauser L."/>
            <person name="Kyrpides N."/>
            <person name="Mikhailova N."/>
            <person name="Muyzer G."/>
            <person name="Woyke T."/>
        </authorList>
    </citation>
    <scope>NUCLEOTIDE SEQUENCE [LARGE SCALE GENOMIC DNA]</scope>
    <source>
        <strain evidence="1">ASO3-1</strain>
    </source>
</reference>
<comment type="caution">
    <text evidence="1">The sequence shown here is derived from an EMBL/GenBank/DDBJ whole genome shotgun (WGS) entry which is preliminary data.</text>
</comment>
<evidence type="ECO:0000313" key="2">
    <source>
        <dbReference type="Proteomes" id="UP000005496"/>
    </source>
</evidence>
<keyword evidence="2" id="KW-1185">Reference proteome</keyword>
<organism evidence="1 2">
    <name type="scientific">Desulfonatronospira thiodismutans ASO3-1</name>
    <dbReference type="NCBI Taxonomy" id="555779"/>
    <lineage>
        <taxon>Bacteria</taxon>
        <taxon>Pseudomonadati</taxon>
        <taxon>Thermodesulfobacteriota</taxon>
        <taxon>Desulfovibrionia</taxon>
        <taxon>Desulfovibrionales</taxon>
        <taxon>Desulfonatronovibrionaceae</taxon>
        <taxon>Desulfonatronospira</taxon>
    </lineage>
</organism>
<accession>D6ST91</accession>